<evidence type="ECO:0000313" key="2">
    <source>
        <dbReference type="EMBL" id="QYL17418.1"/>
    </source>
</evidence>
<dbReference type="InterPro" id="IPR010753">
    <property type="entry name" value="DUF1330"/>
</dbReference>
<evidence type="ECO:0000313" key="3">
    <source>
        <dbReference type="Proteomes" id="UP000825367"/>
    </source>
</evidence>
<dbReference type="Pfam" id="PF07045">
    <property type="entry name" value="DUF1330"/>
    <property type="match status" value="1"/>
</dbReference>
<accession>A0ABX8VK62</accession>
<dbReference type="SUPFAM" id="SSF54909">
    <property type="entry name" value="Dimeric alpha+beta barrel"/>
    <property type="match status" value="1"/>
</dbReference>
<reference evidence="2 3" key="1">
    <citation type="submission" date="2021-07" db="EMBL/GenBank/DDBJ databases">
        <title>Whole genome sequencing of non-tuberculosis mycobacteria type-strains.</title>
        <authorList>
            <person name="Igarashi Y."/>
            <person name="Osugi A."/>
            <person name="Mitarai S."/>
        </authorList>
    </citation>
    <scope>NUCLEOTIDE SEQUENCE [LARGE SCALE GENOMIC DNA]</scope>
    <source>
        <strain evidence="2 3">JCM 16370</strain>
    </source>
</reference>
<dbReference type="Gene3D" id="3.30.70.100">
    <property type="match status" value="1"/>
</dbReference>
<keyword evidence="3" id="KW-1185">Reference proteome</keyword>
<protein>
    <submittedName>
        <fullName evidence="2">DUF1330 domain-containing protein</fullName>
    </submittedName>
</protein>
<feature type="domain" description="DUF1330" evidence="1">
    <location>
        <begin position="35"/>
        <end position="112"/>
    </location>
</feature>
<name>A0ABX8VK62_9MYCO</name>
<sequence>MSVLDSAALDRFVSADPKAPVVMLNLVRFAPGGADKYTEYIEQLTSSGIKERYGVTVVYGGAGHPSLVAAEGGDWDLVALFSYPSRRHFVDMVNDPDYQAFEHLRAEAVATAVLQPTTPALEP</sequence>
<dbReference type="InterPro" id="IPR011008">
    <property type="entry name" value="Dimeric_a/b-barrel"/>
</dbReference>
<proteinExistence type="predicted"/>
<evidence type="ECO:0000259" key="1">
    <source>
        <dbReference type="Pfam" id="PF07045"/>
    </source>
</evidence>
<dbReference type="PANTHER" id="PTHR40257">
    <property type="match status" value="1"/>
</dbReference>
<dbReference type="PANTHER" id="PTHR40257:SF1">
    <property type="entry name" value="DUF1330 DOMAIN-CONTAINING PROTEIN"/>
    <property type="match status" value="1"/>
</dbReference>
<dbReference type="Proteomes" id="UP000825367">
    <property type="component" value="Chromosome"/>
</dbReference>
<dbReference type="EMBL" id="CP080333">
    <property type="protein sequence ID" value="QYL17418.1"/>
    <property type="molecule type" value="Genomic_DNA"/>
</dbReference>
<gene>
    <name evidence="2" type="ORF">K0O64_02225</name>
</gene>
<dbReference type="RefSeq" id="WP_096309690.1">
    <property type="nucleotide sequence ID" value="NZ_BAAAVX010000004.1"/>
</dbReference>
<organism evidence="2 3">
    <name type="scientific">Mycolicibacterium pallens</name>
    <dbReference type="NCBI Taxonomy" id="370524"/>
    <lineage>
        <taxon>Bacteria</taxon>
        <taxon>Bacillati</taxon>
        <taxon>Actinomycetota</taxon>
        <taxon>Actinomycetes</taxon>
        <taxon>Mycobacteriales</taxon>
        <taxon>Mycobacteriaceae</taxon>
        <taxon>Mycolicibacterium</taxon>
    </lineage>
</organism>